<name>A0A6J4VAP2_9BACT</name>
<gene>
    <name evidence="2" type="ORF">AVDCRST_MAG19-3129</name>
</gene>
<keyword evidence="1" id="KW-1133">Transmembrane helix</keyword>
<feature type="transmembrane region" description="Helical" evidence="1">
    <location>
        <begin position="72"/>
        <end position="92"/>
    </location>
</feature>
<dbReference type="AlphaFoldDB" id="A0A6J4VAP2"/>
<protein>
    <submittedName>
        <fullName evidence="2">Uncharacterized protein</fullName>
    </submittedName>
</protein>
<accession>A0A6J4VAP2</accession>
<proteinExistence type="predicted"/>
<organism evidence="2">
    <name type="scientific">uncultured Thermomicrobiales bacterium</name>
    <dbReference type="NCBI Taxonomy" id="1645740"/>
    <lineage>
        <taxon>Bacteria</taxon>
        <taxon>Pseudomonadati</taxon>
        <taxon>Thermomicrobiota</taxon>
        <taxon>Thermomicrobia</taxon>
        <taxon>Thermomicrobiales</taxon>
        <taxon>environmental samples</taxon>
    </lineage>
</organism>
<feature type="transmembrane region" description="Helical" evidence="1">
    <location>
        <begin position="98"/>
        <end position="120"/>
    </location>
</feature>
<sequence length="169" mass="17116">MTATARDLEAIRLGDERAEAGDWVEAVRRWRAVMGEGANGEREAAEGRLRAFVGHFDPGGPARVPRRALRPLAVCAETALLGVLTVVLGNAVEGGPDAVLLWAGWGCFAVSAGAAVVFAARSGRLDGADSSETADLPEIAARAETVAARLAAAPAGSGGTAAGEGEGRA</sequence>
<dbReference type="EMBL" id="CADCWL010000163">
    <property type="protein sequence ID" value="CAA9574104.1"/>
    <property type="molecule type" value="Genomic_DNA"/>
</dbReference>
<evidence type="ECO:0000256" key="1">
    <source>
        <dbReference type="SAM" id="Phobius"/>
    </source>
</evidence>
<keyword evidence="1" id="KW-0812">Transmembrane</keyword>
<evidence type="ECO:0000313" key="2">
    <source>
        <dbReference type="EMBL" id="CAA9574104.1"/>
    </source>
</evidence>
<reference evidence="2" key="1">
    <citation type="submission" date="2020-02" db="EMBL/GenBank/DDBJ databases">
        <authorList>
            <person name="Meier V. D."/>
        </authorList>
    </citation>
    <scope>NUCLEOTIDE SEQUENCE</scope>
    <source>
        <strain evidence="2">AVDCRST_MAG19</strain>
    </source>
</reference>
<keyword evidence="1" id="KW-0472">Membrane</keyword>